<feature type="region of interest" description="Disordered" evidence="1">
    <location>
        <begin position="54"/>
        <end position="152"/>
    </location>
</feature>
<dbReference type="Proteomes" id="UP000792457">
    <property type="component" value="Unassembled WGS sequence"/>
</dbReference>
<organism evidence="2 3">
    <name type="scientific">Ladona fulva</name>
    <name type="common">Scarce chaser dragonfly</name>
    <name type="synonym">Libellula fulva</name>
    <dbReference type="NCBI Taxonomy" id="123851"/>
    <lineage>
        <taxon>Eukaryota</taxon>
        <taxon>Metazoa</taxon>
        <taxon>Ecdysozoa</taxon>
        <taxon>Arthropoda</taxon>
        <taxon>Hexapoda</taxon>
        <taxon>Insecta</taxon>
        <taxon>Pterygota</taxon>
        <taxon>Palaeoptera</taxon>
        <taxon>Odonata</taxon>
        <taxon>Epiprocta</taxon>
        <taxon>Anisoptera</taxon>
        <taxon>Libelluloidea</taxon>
        <taxon>Libellulidae</taxon>
        <taxon>Ladona</taxon>
    </lineage>
</organism>
<evidence type="ECO:0000256" key="1">
    <source>
        <dbReference type="SAM" id="MobiDB-lite"/>
    </source>
</evidence>
<name>A0A8K0KR15_LADFU</name>
<evidence type="ECO:0000313" key="3">
    <source>
        <dbReference type="Proteomes" id="UP000792457"/>
    </source>
</evidence>
<dbReference type="PANTHER" id="PTHR33273">
    <property type="entry name" value="DOMAIN-CONTAINING PROTEIN, PUTATIVE-RELATED"/>
    <property type="match status" value="1"/>
</dbReference>
<comment type="caution">
    <text evidence="2">The sequence shown here is derived from an EMBL/GenBank/DDBJ whole genome shotgun (WGS) entry which is preliminary data.</text>
</comment>
<protein>
    <recommendedName>
        <fullName evidence="4">Gag-like protein</fullName>
    </recommendedName>
</protein>
<dbReference type="OrthoDB" id="8123891at2759"/>
<reference evidence="2" key="1">
    <citation type="submission" date="2013-04" db="EMBL/GenBank/DDBJ databases">
        <authorList>
            <person name="Qu J."/>
            <person name="Murali S.C."/>
            <person name="Bandaranaike D."/>
            <person name="Bellair M."/>
            <person name="Blankenburg K."/>
            <person name="Chao H."/>
            <person name="Dinh H."/>
            <person name="Doddapaneni H."/>
            <person name="Downs B."/>
            <person name="Dugan-Rocha S."/>
            <person name="Elkadiri S."/>
            <person name="Gnanaolivu R.D."/>
            <person name="Hernandez B."/>
            <person name="Javaid M."/>
            <person name="Jayaseelan J.C."/>
            <person name="Lee S."/>
            <person name="Li M."/>
            <person name="Ming W."/>
            <person name="Munidasa M."/>
            <person name="Muniz J."/>
            <person name="Nguyen L."/>
            <person name="Ongeri F."/>
            <person name="Osuji N."/>
            <person name="Pu L.-L."/>
            <person name="Puazo M."/>
            <person name="Qu C."/>
            <person name="Quiroz J."/>
            <person name="Raj R."/>
            <person name="Weissenberger G."/>
            <person name="Xin Y."/>
            <person name="Zou X."/>
            <person name="Han Y."/>
            <person name="Richards S."/>
            <person name="Worley K."/>
            <person name="Muzny D."/>
            <person name="Gibbs R."/>
        </authorList>
    </citation>
    <scope>NUCLEOTIDE SEQUENCE</scope>
    <source>
        <strain evidence="2">Sampled in the wild</strain>
    </source>
</reference>
<dbReference type="AlphaFoldDB" id="A0A8K0KR15"/>
<feature type="compositionally biased region" description="Basic and acidic residues" evidence="1">
    <location>
        <begin position="64"/>
        <end position="77"/>
    </location>
</feature>
<reference evidence="2" key="2">
    <citation type="submission" date="2017-10" db="EMBL/GenBank/DDBJ databases">
        <title>Ladona fulva Genome sequencing and assembly.</title>
        <authorList>
            <person name="Murali S."/>
            <person name="Richards S."/>
            <person name="Bandaranaike D."/>
            <person name="Bellair M."/>
            <person name="Blankenburg K."/>
            <person name="Chao H."/>
            <person name="Dinh H."/>
            <person name="Doddapaneni H."/>
            <person name="Dugan-Rocha S."/>
            <person name="Elkadiri S."/>
            <person name="Gnanaolivu R."/>
            <person name="Hernandez B."/>
            <person name="Skinner E."/>
            <person name="Javaid M."/>
            <person name="Lee S."/>
            <person name="Li M."/>
            <person name="Ming W."/>
            <person name="Munidasa M."/>
            <person name="Muniz J."/>
            <person name="Nguyen L."/>
            <person name="Hughes D."/>
            <person name="Osuji N."/>
            <person name="Pu L.-L."/>
            <person name="Puazo M."/>
            <person name="Qu C."/>
            <person name="Quiroz J."/>
            <person name="Raj R."/>
            <person name="Weissenberger G."/>
            <person name="Xin Y."/>
            <person name="Zou X."/>
            <person name="Han Y."/>
            <person name="Worley K."/>
            <person name="Muzny D."/>
            <person name="Gibbs R."/>
        </authorList>
    </citation>
    <scope>NUCLEOTIDE SEQUENCE</scope>
    <source>
        <strain evidence="2">Sampled in the wild</strain>
    </source>
</reference>
<sequence>MRPPSGAPLGPKHHENETTRRLRYHSVSSERDRIRLNAVNSKDISAFVMRELFDNTPNTASASPEDKKTAPDSKRPENIVIQSNEDHRTSTDSTTKTALEEEKDVNTVTYSTSAKPPRQRESSQDSWQLVGKKGKRRRLAPLSPPPSPSPVCSTIKNRFSAIAPQEDQLEQMDTQNNMQKKQRIPPILLASSKNWSEKFKIIRSVCEFPPLAQLSGQKVINSLLTAYKRKRTHIIRNLPEDITIDEIAESLEEYDVPAAKIVQLRTSRPTASQLKQGITSISPPRPLPLFQILLQSTSAPEVFESLPYVCNMKVKIERFRPPSGPPQCHRCQLFGHTIKACNMNFKCVKCGQNHPSSECRRPKETAAICANCKGDHSANYRGCPAYKALEERLAKLKEAAKLASEKSKPQAPHLSYNNPNRTRIDICLHRRVPFGDCQKKEISVLVIMALTLDWR</sequence>
<evidence type="ECO:0008006" key="4">
    <source>
        <dbReference type="Google" id="ProtNLM"/>
    </source>
</evidence>
<keyword evidence="3" id="KW-1185">Reference proteome</keyword>
<feature type="region of interest" description="Disordered" evidence="1">
    <location>
        <begin position="1"/>
        <end position="31"/>
    </location>
</feature>
<dbReference type="PANTHER" id="PTHR33273:SF2">
    <property type="entry name" value="ENDONUCLEASE_EXONUCLEASE_PHOSPHATASE DOMAIN-CONTAINING PROTEIN"/>
    <property type="match status" value="1"/>
</dbReference>
<accession>A0A8K0KR15</accession>
<proteinExistence type="predicted"/>
<evidence type="ECO:0000313" key="2">
    <source>
        <dbReference type="EMBL" id="KAG8239971.1"/>
    </source>
</evidence>
<dbReference type="EMBL" id="KZ310539">
    <property type="protein sequence ID" value="KAG8239971.1"/>
    <property type="molecule type" value="Genomic_DNA"/>
</dbReference>
<gene>
    <name evidence="2" type="ORF">J437_LFUL018568</name>
</gene>